<proteinExistence type="predicted"/>
<gene>
    <name evidence="1" type="ORF">NCTC12120_06757</name>
</gene>
<dbReference type="Proteomes" id="UP000251197">
    <property type="component" value="Unassembled WGS sequence"/>
</dbReference>
<evidence type="ECO:0000313" key="1">
    <source>
        <dbReference type="EMBL" id="SQC93643.1"/>
    </source>
</evidence>
<protein>
    <submittedName>
        <fullName evidence="1">Uncharacterized protein</fullName>
    </submittedName>
</protein>
<organism evidence="1 2">
    <name type="scientific">Cedecea neteri</name>
    <dbReference type="NCBI Taxonomy" id="158822"/>
    <lineage>
        <taxon>Bacteria</taxon>
        <taxon>Pseudomonadati</taxon>
        <taxon>Pseudomonadota</taxon>
        <taxon>Gammaproteobacteria</taxon>
        <taxon>Enterobacterales</taxon>
        <taxon>Enterobacteriaceae</taxon>
        <taxon>Cedecea</taxon>
    </lineage>
</organism>
<name>A0A2X3JCI2_9ENTR</name>
<evidence type="ECO:0000313" key="2">
    <source>
        <dbReference type="Proteomes" id="UP000251197"/>
    </source>
</evidence>
<dbReference type="AlphaFoldDB" id="A0A2X3JCI2"/>
<accession>A0A2X3JCI2</accession>
<sequence>MIVEPAKIFAPAVDQLFSGEHRSGGVIRADIIHAGDVGLAVDADHRNMLLHALIHQRFGWLAGGDYYAGDAKLSEMTQRFRQLLLRADLRDQSLKAVTLNFTEQAVEQAAAKKDRGCARR</sequence>
<dbReference type="EMBL" id="UAVU01000011">
    <property type="protein sequence ID" value="SQC93643.1"/>
    <property type="molecule type" value="Genomic_DNA"/>
</dbReference>
<reference evidence="1 2" key="1">
    <citation type="submission" date="2018-06" db="EMBL/GenBank/DDBJ databases">
        <authorList>
            <consortium name="Pathogen Informatics"/>
            <person name="Doyle S."/>
        </authorList>
    </citation>
    <scope>NUCLEOTIDE SEQUENCE [LARGE SCALE GENOMIC DNA]</scope>
    <source>
        <strain evidence="1 2">NCTC12120</strain>
    </source>
</reference>